<sequence>MQTQKIAIDIGYGDTKVFFNDKLFKFPSAIEQVRQTQVDLKEEKVDVYSYNGVHFRVGEKALLNAIATRGFNFLTKYSPLLVFHAFKLAGVDLNKPIELATGLSLLNFHKSKEFIEILNDFSINKEYIKLDVTLFAQGQGIFLENKNEQDEIVGIIDIGYNTLDFLVFDKDSPRSDYCFANQNGANKIIVDLQKMLTKEFKANISEQEAKKAFVNKSIKVLGEVVDLEDTIKTMTFSYMDMILDEVYNNCNDILVRADKIILGGGGAYFLDEESIKDKYSNMIMAKTPHEFSNVRGYFLGAFKE</sequence>
<gene>
    <name evidence="3" type="ORF">A0Z09_004370</name>
</gene>
<dbReference type="InterPro" id="IPR049067">
    <property type="entry name" value="MreB-like_C"/>
</dbReference>
<protein>
    <submittedName>
        <fullName evidence="3">Plasmid segregation protein ParM</fullName>
    </submittedName>
</protein>
<dbReference type="CDD" id="cd10227">
    <property type="entry name" value="ASKHA_NBD_ParM-like"/>
    <property type="match status" value="1"/>
</dbReference>
<keyword evidence="4" id="KW-1185">Reference proteome</keyword>
<evidence type="ECO:0000313" key="4">
    <source>
        <dbReference type="Proteomes" id="UP000364097"/>
    </source>
</evidence>
<feature type="domain" description="Actin homologue MreB-like C-terminal" evidence="2">
    <location>
        <begin position="155"/>
        <end position="273"/>
    </location>
</feature>
<evidence type="ECO:0000313" key="3">
    <source>
        <dbReference type="EMBL" id="MPB99288.1"/>
    </source>
</evidence>
<proteinExistence type="predicted"/>
<dbReference type="InterPro" id="IPR040607">
    <property type="entry name" value="ALP_N"/>
</dbReference>
<comment type="caution">
    <text evidence="3">The sequence shown here is derived from an EMBL/GenBank/DDBJ whole genome shotgun (WGS) entry which is preliminary data.</text>
</comment>
<dbReference type="InterPro" id="IPR043129">
    <property type="entry name" value="ATPase_NBD"/>
</dbReference>
<dbReference type="Gene3D" id="3.30.420.40">
    <property type="match status" value="2"/>
</dbReference>
<name>A0ABW9N598_9BACT</name>
<dbReference type="Pfam" id="PF21522">
    <property type="entry name" value="MreB-like_C"/>
    <property type="match status" value="1"/>
</dbReference>
<dbReference type="RefSeq" id="WP_043019624.1">
    <property type="nucleotide sequence ID" value="NZ_AACKMW020000033.1"/>
</dbReference>
<dbReference type="Proteomes" id="UP000364097">
    <property type="component" value="Unassembled WGS sequence"/>
</dbReference>
<reference evidence="3" key="1">
    <citation type="submission" date="2019-08" db="EMBL/GenBank/DDBJ databases">
        <title>Rapid identification of Enteric Bacteria from Whole Genome Sequences (WGS) using Average Nucleotide Identity (ANI).</title>
        <authorList>
            <person name="Lane C."/>
        </authorList>
    </citation>
    <scope>NUCLEOTIDE SEQUENCE [LARGE SCALE GENOMIC DNA]</scope>
    <source>
        <strain evidence="3">2010D-8461</strain>
    </source>
</reference>
<evidence type="ECO:0000259" key="1">
    <source>
        <dbReference type="Pfam" id="PF17989"/>
    </source>
</evidence>
<organism evidence="3 4">
    <name type="scientific">Campylobacter subantarcticus</name>
    <dbReference type="NCBI Taxonomy" id="497724"/>
    <lineage>
        <taxon>Bacteria</taxon>
        <taxon>Pseudomonadati</taxon>
        <taxon>Campylobacterota</taxon>
        <taxon>Epsilonproteobacteria</taxon>
        <taxon>Campylobacterales</taxon>
        <taxon>Campylobacteraceae</taxon>
        <taxon>Campylobacter</taxon>
    </lineage>
</organism>
<dbReference type="SUPFAM" id="SSF53067">
    <property type="entry name" value="Actin-like ATPase domain"/>
    <property type="match status" value="2"/>
</dbReference>
<evidence type="ECO:0000259" key="2">
    <source>
        <dbReference type="Pfam" id="PF21522"/>
    </source>
</evidence>
<feature type="domain" description="Actin-like protein N-terminal" evidence="1">
    <location>
        <begin position="7"/>
        <end position="140"/>
    </location>
</feature>
<accession>A0ABW9N598</accession>
<dbReference type="Pfam" id="PF17989">
    <property type="entry name" value="ALP_N"/>
    <property type="match status" value="1"/>
</dbReference>
<dbReference type="EMBL" id="AACKMW020000033">
    <property type="protein sequence ID" value="MPB99288.1"/>
    <property type="molecule type" value="Genomic_DNA"/>
</dbReference>